<dbReference type="Proteomes" id="UP000176917">
    <property type="component" value="Unassembled WGS sequence"/>
</dbReference>
<dbReference type="PANTHER" id="PTHR30250">
    <property type="entry name" value="PST FAMILY PREDICTED COLANIC ACID TRANSPORTER"/>
    <property type="match status" value="1"/>
</dbReference>
<dbReference type="Pfam" id="PF01943">
    <property type="entry name" value="Polysacc_synt"/>
    <property type="match status" value="1"/>
</dbReference>
<dbReference type="InterPro" id="IPR050833">
    <property type="entry name" value="Poly_Biosynth_Transport"/>
</dbReference>
<feature type="transmembrane region" description="Helical" evidence="6">
    <location>
        <begin position="82"/>
        <end position="101"/>
    </location>
</feature>
<evidence type="ECO:0000256" key="6">
    <source>
        <dbReference type="SAM" id="Phobius"/>
    </source>
</evidence>
<feature type="transmembrane region" description="Helical" evidence="6">
    <location>
        <begin position="249"/>
        <end position="271"/>
    </location>
</feature>
<dbReference type="CDD" id="cd13128">
    <property type="entry name" value="MATE_Wzx_like"/>
    <property type="match status" value="1"/>
</dbReference>
<dbReference type="STRING" id="1802461.A3B24_00200"/>
<evidence type="ECO:0000256" key="5">
    <source>
        <dbReference type="ARBA" id="ARBA00023136"/>
    </source>
</evidence>
<feature type="transmembrane region" description="Helical" evidence="6">
    <location>
        <begin position="171"/>
        <end position="192"/>
    </location>
</feature>
<feature type="transmembrane region" description="Helical" evidence="6">
    <location>
        <begin position="7"/>
        <end position="29"/>
    </location>
</feature>
<evidence type="ECO:0000313" key="7">
    <source>
        <dbReference type="EMBL" id="OHA73598.1"/>
    </source>
</evidence>
<feature type="transmembrane region" description="Helical" evidence="6">
    <location>
        <begin position="41"/>
        <end position="61"/>
    </location>
</feature>
<feature type="transmembrane region" description="Helical" evidence="6">
    <location>
        <begin position="292"/>
        <end position="312"/>
    </location>
</feature>
<evidence type="ECO:0000256" key="1">
    <source>
        <dbReference type="ARBA" id="ARBA00004651"/>
    </source>
</evidence>
<feature type="transmembrane region" description="Helical" evidence="6">
    <location>
        <begin position="212"/>
        <end position="229"/>
    </location>
</feature>
<feature type="transmembrane region" description="Helical" evidence="6">
    <location>
        <begin position="356"/>
        <end position="375"/>
    </location>
</feature>
<feature type="transmembrane region" description="Helical" evidence="6">
    <location>
        <begin position="381"/>
        <end position="402"/>
    </location>
</feature>
<keyword evidence="5 6" id="KW-0472">Membrane</keyword>
<organism evidence="7 8">
    <name type="scientific">Candidatus Wildermuthbacteria bacterium RIFCSPLOWO2_01_FULL_48_16</name>
    <dbReference type="NCBI Taxonomy" id="1802461"/>
    <lineage>
        <taxon>Bacteria</taxon>
        <taxon>Candidatus Wildermuthiibacteriota</taxon>
    </lineage>
</organism>
<name>A0A1G2RM86_9BACT</name>
<feature type="transmembrane region" description="Helical" evidence="6">
    <location>
        <begin position="145"/>
        <end position="165"/>
    </location>
</feature>
<comment type="caution">
    <text evidence="7">The sequence shown here is derived from an EMBL/GenBank/DDBJ whole genome shotgun (WGS) entry which is preliminary data.</text>
</comment>
<feature type="transmembrane region" description="Helical" evidence="6">
    <location>
        <begin position="324"/>
        <end position="344"/>
    </location>
</feature>
<dbReference type="EMBL" id="MHUG01000010">
    <property type="protein sequence ID" value="OHA73598.1"/>
    <property type="molecule type" value="Genomic_DNA"/>
</dbReference>
<protein>
    <submittedName>
        <fullName evidence="7">Uncharacterized protein</fullName>
    </submittedName>
</protein>
<reference evidence="7 8" key="1">
    <citation type="journal article" date="2016" name="Nat. Commun.">
        <title>Thousands of microbial genomes shed light on interconnected biogeochemical processes in an aquifer system.</title>
        <authorList>
            <person name="Anantharaman K."/>
            <person name="Brown C.T."/>
            <person name="Hug L.A."/>
            <person name="Sharon I."/>
            <person name="Castelle C.J."/>
            <person name="Probst A.J."/>
            <person name="Thomas B.C."/>
            <person name="Singh A."/>
            <person name="Wilkins M.J."/>
            <person name="Karaoz U."/>
            <person name="Brodie E.L."/>
            <person name="Williams K.H."/>
            <person name="Hubbard S.S."/>
            <person name="Banfield J.F."/>
        </authorList>
    </citation>
    <scope>NUCLEOTIDE SEQUENCE [LARGE SCALE GENOMIC DNA]</scope>
</reference>
<dbReference type="AlphaFoldDB" id="A0A1G2RM86"/>
<evidence type="ECO:0000256" key="4">
    <source>
        <dbReference type="ARBA" id="ARBA00022989"/>
    </source>
</evidence>
<evidence type="ECO:0000256" key="2">
    <source>
        <dbReference type="ARBA" id="ARBA00022475"/>
    </source>
</evidence>
<feature type="transmembrane region" description="Helical" evidence="6">
    <location>
        <begin position="414"/>
        <end position="433"/>
    </location>
</feature>
<dbReference type="PANTHER" id="PTHR30250:SF11">
    <property type="entry name" value="O-ANTIGEN TRANSPORTER-RELATED"/>
    <property type="match status" value="1"/>
</dbReference>
<accession>A0A1G2RM86</accession>
<comment type="subcellular location">
    <subcellularLocation>
        <location evidence="1">Cell membrane</location>
        <topology evidence="1">Multi-pass membrane protein</topology>
    </subcellularLocation>
</comment>
<evidence type="ECO:0000256" key="3">
    <source>
        <dbReference type="ARBA" id="ARBA00022692"/>
    </source>
</evidence>
<dbReference type="InterPro" id="IPR002797">
    <property type="entry name" value="Polysacc_synth"/>
</dbReference>
<keyword evidence="2" id="KW-1003">Cell membrane</keyword>
<keyword evidence="3 6" id="KW-0812">Transmembrane</keyword>
<gene>
    <name evidence="7" type="ORF">A3B24_00200</name>
</gene>
<feature type="transmembrane region" description="Helical" evidence="6">
    <location>
        <begin position="113"/>
        <end position="133"/>
    </location>
</feature>
<dbReference type="GO" id="GO:0005886">
    <property type="term" value="C:plasma membrane"/>
    <property type="evidence" value="ECO:0007669"/>
    <property type="project" value="UniProtKB-SubCell"/>
</dbReference>
<feature type="transmembrane region" description="Helical" evidence="6">
    <location>
        <begin position="439"/>
        <end position="460"/>
    </location>
</feature>
<evidence type="ECO:0000313" key="8">
    <source>
        <dbReference type="Proteomes" id="UP000176917"/>
    </source>
</evidence>
<proteinExistence type="predicted"/>
<sequence length="469" mass="52333">MKTILKNAGWLALGEGVSRTLVFFLIVAMTRILGPEEYGKFAFAFAFVFVSLLAMLSNFGLTGIATRELAQGSQREREFSSILSLKILLSAGTLLVMFLLALLVTPDIAVRKLIWILSLFALIDNFFWILYAFLRARERMEYEAVTRIVGAVLLLLVGFFVLFNLPSVTNISYAYVATSLVTLIGLAAFFHFRIYPLAFALDMLLLKKFWEFSWPLGLAGVFGTVYIYSDSIIMGYLKQVTAVGWYGAAYQVIGLPIIVVTLISTSFYPALSRFAKESKENLQNLWNRHMQWMIFLALPLMAGTIVLAPKIINFLYGQRYEPSVIALQILIFAAGLNFLYNPYGTALVVTGQQKKHLLGTAIAALVNIILNIILIPRFSLYGAGIATLISYMFLLALEVEFVRRFTSLAIWDARLTRVFLVAGFASLAMAFFISQPMFAALHVLALVGVGVVSYFALLFVSIKLRVLHV</sequence>
<keyword evidence="4 6" id="KW-1133">Transmembrane helix</keyword>